<reference evidence="1" key="1">
    <citation type="submission" date="2021-03" db="EMBL/GenBank/DDBJ databases">
        <title>Whole genome shotgun sequence of Actinoplanes consettensis NBRC 14913.</title>
        <authorList>
            <person name="Komaki H."/>
            <person name="Tamura T."/>
        </authorList>
    </citation>
    <scope>NUCLEOTIDE SEQUENCE</scope>
    <source>
        <strain evidence="1">NBRC 14913</strain>
    </source>
</reference>
<keyword evidence="2" id="KW-1185">Reference proteome</keyword>
<dbReference type="GO" id="GO:0015035">
    <property type="term" value="F:protein-disulfide reductase activity"/>
    <property type="evidence" value="ECO:0007669"/>
    <property type="project" value="InterPro"/>
</dbReference>
<accession>A0A919W1F8</accession>
<evidence type="ECO:0008006" key="3">
    <source>
        <dbReference type="Google" id="ProtNLM"/>
    </source>
</evidence>
<dbReference type="Proteomes" id="UP000680865">
    <property type="component" value="Unassembled WGS sequence"/>
</dbReference>
<evidence type="ECO:0000313" key="2">
    <source>
        <dbReference type="Proteomes" id="UP000680865"/>
    </source>
</evidence>
<gene>
    <name evidence="1" type="ORF">Aco04nite_86760</name>
</gene>
<dbReference type="EMBL" id="BOQP01000056">
    <property type="protein sequence ID" value="GIM83487.1"/>
    <property type="molecule type" value="Genomic_DNA"/>
</dbReference>
<organism evidence="1 2">
    <name type="scientific">Winogradskya consettensis</name>
    <dbReference type="NCBI Taxonomy" id="113560"/>
    <lineage>
        <taxon>Bacteria</taxon>
        <taxon>Bacillati</taxon>
        <taxon>Actinomycetota</taxon>
        <taxon>Actinomycetes</taxon>
        <taxon>Micromonosporales</taxon>
        <taxon>Micromonosporaceae</taxon>
        <taxon>Winogradskya</taxon>
    </lineage>
</organism>
<evidence type="ECO:0000313" key="1">
    <source>
        <dbReference type="EMBL" id="GIM83487.1"/>
    </source>
</evidence>
<dbReference type="AlphaFoldDB" id="A0A919W1F8"/>
<protein>
    <recommendedName>
        <fullName evidence="3">Thiol-disulfide oxidoreductase</fullName>
    </recommendedName>
</protein>
<name>A0A919W1F8_9ACTN</name>
<proteinExistence type="predicted"/>
<dbReference type="InterPro" id="IPR007263">
    <property type="entry name" value="DCC1-like"/>
</dbReference>
<dbReference type="RefSeq" id="WP_213003009.1">
    <property type="nucleotide sequence ID" value="NZ_BAAATW010000006.1"/>
</dbReference>
<comment type="caution">
    <text evidence="1">The sequence shown here is derived from an EMBL/GenBank/DDBJ whole genome shotgun (WGS) entry which is preliminary data.</text>
</comment>
<sequence length="135" mass="14853">MAGNTFVYDGDCSFCTSCAEFIERRIPSRARVIPWQFADLDALGLTLEQVETAVQWVGEDGTVAAGPDAIALLLRDAGRMWELPGRALQLKPVGWLTWPAYHWVADHRHLLPGGTAACSLPQAQRDKLYGPSTSR</sequence>
<dbReference type="Pfam" id="PF04134">
    <property type="entry name" value="DCC1-like"/>
    <property type="match status" value="1"/>
</dbReference>